<proteinExistence type="predicted"/>
<organism evidence="1 2">
    <name type="scientific">Moraxella equi</name>
    <dbReference type="NCBI Taxonomy" id="60442"/>
    <lineage>
        <taxon>Bacteria</taxon>
        <taxon>Pseudomonadati</taxon>
        <taxon>Pseudomonadota</taxon>
        <taxon>Gammaproteobacteria</taxon>
        <taxon>Moraxellales</taxon>
        <taxon>Moraxellaceae</taxon>
        <taxon>Moraxella</taxon>
    </lineage>
</organism>
<dbReference type="AlphaFoldDB" id="A0A378QVG7"/>
<reference evidence="1 2" key="1">
    <citation type="submission" date="2018-06" db="EMBL/GenBank/DDBJ databases">
        <authorList>
            <consortium name="Pathogen Informatics"/>
            <person name="Doyle S."/>
        </authorList>
    </citation>
    <scope>NUCLEOTIDE SEQUENCE [LARGE SCALE GENOMIC DNA]</scope>
    <source>
        <strain evidence="1 2">NCTC11012</strain>
    </source>
</reference>
<protein>
    <submittedName>
        <fullName evidence="1">Uncharacterized protein</fullName>
    </submittedName>
</protein>
<name>A0A378QVG7_9GAMM</name>
<evidence type="ECO:0000313" key="1">
    <source>
        <dbReference type="EMBL" id="STZ04442.1"/>
    </source>
</evidence>
<gene>
    <name evidence="1" type="ORF">NCTC11012_02722</name>
</gene>
<sequence length="161" mass="18517">MDTRNLYYNIISNIPELSDRKQKFHQTTHIVFTDYPKTYQNNNSITTTHGEAEPIGKNPMDCTLGGCTYWGNFCLTYDKGNNDEGLHTAAHELGHTLGLEHTFNDASLFLLRQGLTDNLLDYTKTKGGQSSPYLGKQWALFKWQWDIIRQDNHLIKHYGAF</sequence>
<accession>A0A378QVG7</accession>
<dbReference type="EMBL" id="UGQF01000001">
    <property type="protein sequence ID" value="STZ04442.1"/>
    <property type="molecule type" value="Genomic_DNA"/>
</dbReference>
<dbReference type="InterPro" id="IPR024079">
    <property type="entry name" value="MetalloPept_cat_dom_sf"/>
</dbReference>
<dbReference type="GO" id="GO:0008237">
    <property type="term" value="F:metallopeptidase activity"/>
    <property type="evidence" value="ECO:0007669"/>
    <property type="project" value="InterPro"/>
</dbReference>
<dbReference type="Gene3D" id="3.40.390.10">
    <property type="entry name" value="Collagenase (Catalytic Domain)"/>
    <property type="match status" value="1"/>
</dbReference>
<evidence type="ECO:0000313" key="2">
    <source>
        <dbReference type="Proteomes" id="UP000254618"/>
    </source>
</evidence>
<dbReference type="SUPFAM" id="SSF55486">
    <property type="entry name" value="Metalloproteases ('zincins'), catalytic domain"/>
    <property type="match status" value="1"/>
</dbReference>
<dbReference type="Proteomes" id="UP000254618">
    <property type="component" value="Unassembled WGS sequence"/>
</dbReference>